<organism evidence="1 2">
    <name type="scientific">Mucisphaera calidilacus</name>
    <dbReference type="NCBI Taxonomy" id="2527982"/>
    <lineage>
        <taxon>Bacteria</taxon>
        <taxon>Pseudomonadati</taxon>
        <taxon>Planctomycetota</taxon>
        <taxon>Phycisphaerae</taxon>
        <taxon>Phycisphaerales</taxon>
        <taxon>Phycisphaeraceae</taxon>
        <taxon>Mucisphaera</taxon>
    </lineage>
</organism>
<proteinExistence type="predicted"/>
<dbReference type="GO" id="GO:0004803">
    <property type="term" value="F:transposase activity"/>
    <property type="evidence" value="ECO:0007669"/>
    <property type="project" value="InterPro"/>
</dbReference>
<dbReference type="InterPro" id="IPR002514">
    <property type="entry name" value="Transposase_8"/>
</dbReference>
<keyword evidence="2" id="KW-1185">Reference proteome</keyword>
<dbReference type="AlphaFoldDB" id="A0A518BUH1"/>
<sequence length="88" mass="10073">MSRKRHLAEEIVNKLREADVLLGQGRTVAQACRQLGVGEQTYYRWRREYGGMKVDQARKFKELERDDEGPLTRRIVALASMYGASTAS</sequence>
<dbReference type="GO" id="GO:0003677">
    <property type="term" value="F:DNA binding"/>
    <property type="evidence" value="ECO:0007669"/>
    <property type="project" value="InterPro"/>
</dbReference>
<name>A0A518BUH1_9BACT</name>
<protein>
    <submittedName>
        <fullName evidence="1">Transposase</fullName>
    </submittedName>
</protein>
<accession>A0A518BUH1</accession>
<reference evidence="1 2" key="1">
    <citation type="submission" date="2019-02" db="EMBL/GenBank/DDBJ databases">
        <title>Deep-cultivation of Planctomycetes and their phenomic and genomic characterization uncovers novel biology.</title>
        <authorList>
            <person name="Wiegand S."/>
            <person name="Jogler M."/>
            <person name="Boedeker C."/>
            <person name="Pinto D."/>
            <person name="Vollmers J."/>
            <person name="Rivas-Marin E."/>
            <person name="Kohn T."/>
            <person name="Peeters S.H."/>
            <person name="Heuer A."/>
            <person name="Rast P."/>
            <person name="Oberbeckmann S."/>
            <person name="Bunk B."/>
            <person name="Jeske O."/>
            <person name="Meyerdierks A."/>
            <person name="Storesund J.E."/>
            <person name="Kallscheuer N."/>
            <person name="Luecker S."/>
            <person name="Lage O.M."/>
            <person name="Pohl T."/>
            <person name="Merkel B.J."/>
            <person name="Hornburger P."/>
            <person name="Mueller R.-W."/>
            <person name="Bruemmer F."/>
            <person name="Labrenz M."/>
            <person name="Spormann A.M."/>
            <person name="Op den Camp H."/>
            <person name="Overmann J."/>
            <person name="Amann R."/>
            <person name="Jetten M.S.M."/>
            <person name="Mascher T."/>
            <person name="Medema M.H."/>
            <person name="Devos D.P."/>
            <person name="Kaster A.-K."/>
            <person name="Ovreas L."/>
            <person name="Rohde M."/>
            <person name="Galperin M.Y."/>
            <person name="Jogler C."/>
        </authorList>
    </citation>
    <scope>NUCLEOTIDE SEQUENCE [LARGE SCALE GENOMIC DNA]</scope>
    <source>
        <strain evidence="1 2">Pan265</strain>
    </source>
</reference>
<evidence type="ECO:0000313" key="1">
    <source>
        <dbReference type="EMBL" id="QDU70643.1"/>
    </source>
</evidence>
<dbReference type="SUPFAM" id="SSF46689">
    <property type="entry name" value="Homeodomain-like"/>
    <property type="match status" value="1"/>
</dbReference>
<dbReference type="RefSeq" id="WP_391560984.1">
    <property type="nucleotide sequence ID" value="NZ_CP036280.1"/>
</dbReference>
<dbReference type="EMBL" id="CP036280">
    <property type="protein sequence ID" value="QDU70643.1"/>
    <property type="molecule type" value="Genomic_DNA"/>
</dbReference>
<dbReference type="KEGG" id="mcad:Pan265_04730"/>
<gene>
    <name evidence="1" type="ORF">Pan265_04730</name>
</gene>
<evidence type="ECO:0000313" key="2">
    <source>
        <dbReference type="Proteomes" id="UP000320386"/>
    </source>
</evidence>
<dbReference type="InterPro" id="IPR009057">
    <property type="entry name" value="Homeodomain-like_sf"/>
</dbReference>
<dbReference type="Pfam" id="PF01527">
    <property type="entry name" value="HTH_Tnp_1"/>
    <property type="match status" value="1"/>
</dbReference>
<dbReference type="Proteomes" id="UP000320386">
    <property type="component" value="Chromosome"/>
</dbReference>
<dbReference type="GO" id="GO:0006313">
    <property type="term" value="P:DNA transposition"/>
    <property type="evidence" value="ECO:0007669"/>
    <property type="project" value="InterPro"/>
</dbReference>